<proteinExistence type="predicted"/>
<evidence type="ECO:0000256" key="6">
    <source>
        <dbReference type="ARBA" id="ARBA00023315"/>
    </source>
</evidence>
<keyword evidence="6 7" id="KW-0012">Acyltransferase</keyword>
<organism evidence="7 8">
    <name type="scientific">Marinicauda algicola</name>
    <dbReference type="NCBI Taxonomy" id="2029849"/>
    <lineage>
        <taxon>Bacteria</taxon>
        <taxon>Pseudomonadati</taxon>
        <taxon>Pseudomonadota</taxon>
        <taxon>Alphaproteobacteria</taxon>
        <taxon>Maricaulales</taxon>
        <taxon>Maricaulaceae</taxon>
        <taxon>Marinicauda</taxon>
    </lineage>
</organism>
<dbReference type="GO" id="GO:0005886">
    <property type="term" value="C:plasma membrane"/>
    <property type="evidence" value="ECO:0007669"/>
    <property type="project" value="UniProtKB-SubCell"/>
</dbReference>
<gene>
    <name evidence="7" type="ORF">E5163_16045</name>
</gene>
<keyword evidence="4 7" id="KW-0808">Transferase</keyword>
<accession>A0A4S2GWG5</accession>
<dbReference type="GO" id="GO:0009247">
    <property type="term" value="P:glycolipid biosynthetic process"/>
    <property type="evidence" value="ECO:0007669"/>
    <property type="project" value="UniProtKB-ARBA"/>
</dbReference>
<comment type="subcellular location">
    <subcellularLocation>
        <location evidence="1">Cell inner membrane</location>
    </subcellularLocation>
</comment>
<keyword evidence="5" id="KW-0472">Membrane</keyword>
<dbReference type="InterPro" id="IPR004960">
    <property type="entry name" value="LipA_acyltrans"/>
</dbReference>
<evidence type="ECO:0000256" key="2">
    <source>
        <dbReference type="ARBA" id="ARBA00022475"/>
    </source>
</evidence>
<dbReference type="AlphaFoldDB" id="A0A4S2GWG5"/>
<evidence type="ECO:0000256" key="4">
    <source>
        <dbReference type="ARBA" id="ARBA00022679"/>
    </source>
</evidence>
<keyword evidence="2" id="KW-1003">Cell membrane</keyword>
<dbReference type="CDD" id="cd07984">
    <property type="entry name" value="LPLAT_LABLAT-like"/>
    <property type="match status" value="1"/>
</dbReference>
<dbReference type="PANTHER" id="PTHR30606:SF9">
    <property type="entry name" value="LIPID A BIOSYNTHESIS LAUROYLTRANSFERASE"/>
    <property type="match status" value="1"/>
</dbReference>
<keyword evidence="3" id="KW-0997">Cell inner membrane</keyword>
<sequence>MASFLQQIGWRAEALGWDAYQGLFRAMGLGRASAAGGALFRRLGPLTGADHVARVNMRIVFPDAHEREIDALTDEMWDNFGRLVGEFPNTHRFDMSANSQQVRVEGAEILEEINRSGEPAVLFSGHFANWELMAAVIMQYLKSCRITYRHANNPVIDRRIISQRQAYGVEILAPKGGSGAKEIMKSLKEGYSVALMNDQKMNDGIAAPFFGREAMTASGPARLALRHGAPLVPMSIRRVEGTRFVVTIHEPLDTPDPGAPEAIHETVTLINRFIEARILEAPAQWFWVHRRFEKSLYRKA</sequence>
<dbReference type="GO" id="GO:0016746">
    <property type="term" value="F:acyltransferase activity"/>
    <property type="evidence" value="ECO:0007669"/>
    <property type="project" value="UniProtKB-KW"/>
</dbReference>
<evidence type="ECO:0000313" key="7">
    <source>
        <dbReference type="EMBL" id="TGY87228.1"/>
    </source>
</evidence>
<name>A0A4S2GWG5_9PROT</name>
<dbReference type="Pfam" id="PF03279">
    <property type="entry name" value="Lip_A_acyltrans"/>
    <property type="match status" value="1"/>
</dbReference>
<evidence type="ECO:0000256" key="1">
    <source>
        <dbReference type="ARBA" id="ARBA00004533"/>
    </source>
</evidence>
<protein>
    <submittedName>
        <fullName evidence="7">Lipid A biosynthesis acyltransferase</fullName>
    </submittedName>
</protein>
<dbReference type="Proteomes" id="UP000308054">
    <property type="component" value="Unassembled WGS sequence"/>
</dbReference>
<dbReference type="PANTHER" id="PTHR30606">
    <property type="entry name" value="LIPID A BIOSYNTHESIS LAUROYL ACYLTRANSFERASE"/>
    <property type="match status" value="1"/>
</dbReference>
<dbReference type="RefSeq" id="WP_135997531.1">
    <property type="nucleotide sequence ID" value="NZ_CP071057.1"/>
</dbReference>
<reference evidence="7 8" key="1">
    <citation type="journal article" date="2017" name="Int. J. Syst. Evol. Microbiol.">
        <title>Marinicauda algicola sp. nov., isolated from a marine red alga Rhodosorus marinus.</title>
        <authorList>
            <person name="Jeong S.E."/>
            <person name="Jeon S.H."/>
            <person name="Chun B.H."/>
            <person name="Kim D.W."/>
            <person name="Jeon C.O."/>
        </authorList>
    </citation>
    <scope>NUCLEOTIDE SEQUENCE [LARGE SCALE GENOMIC DNA]</scope>
    <source>
        <strain evidence="7 8">JCM 31718</strain>
    </source>
</reference>
<dbReference type="OrthoDB" id="9801955at2"/>
<evidence type="ECO:0000256" key="5">
    <source>
        <dbReference type="ARBA" id="ARBA00023136"/>
    </source>
</evidence>
<keyword evidence="8" id="KW-1185">Reference proteome</keyword>
<comment type="caution">
    <text evidence="7">The sequence shown here is derived from an EMBL/GenBank/DDBJ whole genome shotgun (WGS) entry which is preliminary data.</text>
</comment>
<dbReference type="EMBL" id="SRXW01000007">
    <property type="protein sequence ID" value="TGY87228.1"/>
    <property type="molecule type" value="Genomic_DNA"/>
</dbReference>
<evidence type="ECO:0000313" key="8">
    <source>
        <dbReference type="Proteomes" id="UP000308054"/>
    </source>
</evidence>
<evidence type="ECO:0000256" key="3">
    <source>
        <dbReference type="ARBA" id="ARBA00022519"/>
    </source>
</evidence>